<comment type="similarity">
    <text evidence="4 11">Belongs to the aldose epimerase family.</text>
</comment>
<name>A0A516GVK0_9FLAO</name>
<feature type="binding site" evidence="14">
    <location>
        <begin position="83"/>
        <end position="84"/>
    </location>
    <ligand>
        <name>beta-D-galactose</name>
        <dbReference type="ChEBI" id="CHEBI:27667"/>
    </ligand>
</feature>
<comment type="cofactor">
    <cofactor evidence="1">
        <name>Ca(2+)</name>
        <dbReference type="ChEBI" id="CHEBI:29108"/>
    </cofactor>
</comment>
<dbReference type="EMBL" id="CP041637">
    <property type="protein sequence ID" value="QDO95558.1"/>
    <property type="molecule type" value="Genomic_DNA"/>
</dbReference>
<keyword evidence="8" id="KW-0106">Calcium</keyword>
<feature type="active site" description="Proton donor" evidence="12">
    <location>
        <position position="183"/>
    </location>
</feature>
<comment type="subcellular location">
    <subcellularLocation>
        <location evidence="2">Cytoplasm</location>
    </subcellularLocation>
</comment>
<proteinExistence type="inferred from homology"/>
<keyword evidence="16" id="KW-1185">Reference proteome</keyword>
<dbReference type="InterPro" id="IPR011013">
    <property type="entry name" value="Gal_mutarotase_sf_dom"/>
</dbReference>
<feature type="binding site" evidence="14">
    <location>
        <begin position="183"/>
        <end position="185"/>
    </location>
    <ligand>
        <name>beta-D-galactose</name>
        <dbReference type="ChEBI" id="CHEBI:27667"/>
    </ligand>
</feature>
<dbReference type="GO" id="GO:0005737">
    <property type="term" value="C:cytoplasm"/>
    <property type="evidence" value="ECO:0007669"/>
    <property type="project" value="UniProtKB-SubCell"/>
</dbReference>
<evidence type="ECO:0000256" key="14">
    <source>
        <dbReference type="PIRSR" id="PIRSR005096-3"/>
    </source>
</evidence>
<dbReference type="GO" id="GO:0033499">
    <property type="term" value="P:galactose catabolic process via UDP-galactose, Leloir pathway"/>
    <property type="evidence" value="ECO:0007669"/>
    <property type="project" value="TreeGrafter"/>
</dbReference>
<sequence>MKKTSISQSLYGLTPEGKQVQLYTLKNNGGMEVNIITFGGIITALKVPNKHGVVKNVVLGYDTLEPYLTNPTFLGAIIGRYCNRIAKGEFSLNKTVYKLPINNGTNCLHGGNKGFDKVLWNAKTIEDIDRVGLELSYFSPDLEAGFPGNLKVTVVYTLTVNNTLEVSYKATTDKTTVVNLTQHSYFNLSGDFSKTILDQLVMIDADAYIPINSDAIPQGNIDTVRNTPFDFRTPKKVGKDINANHDQIEKGGGFDHCWVLNHQNKHIRLAASVHDETSGRYMEVFTDEPGVQFYTANFLDTPYKPRVALCLETQHYPDSPNQDAFPSTVLNPEETYTSHTAFKFSIK</sequence>
<comment type="subunit">
    <text evidence="5">Monomer.</text>
</comment>
<protein>
    <recommendedName>
        <fullName evidence="11">Aldose 1-epimerase</fullName>
        <ecNumber evidence="11">5.1.3.3</ecNumber>
    </recommendedName>
</protein>
<dbReference type="Pfam" id="PF01263">
    <property type="entry name" value="Aldose_epim"/>
    <property type="match status" value="1"/>
</dbReference>
<dbReference type="NCBIfam" id="NF008277">
    <property type="entry name" value="PRK11055.1"/>
    <property type="match status" value="1"/>
</dbReference>
<dbReference type="Gene3D" id="2.70.98.10">
    <property type="match status" value="1"/>
</dbReference>
<evidence type="ECO:0000256" key="8">
    <source>
        <dbReference type="ARBA" id="ARBA00022837"/>
    </source>
</evidence>
<dbReference type="InterPro" id="IPR008183">
    <property type="entry name" value="Aldose_1/G6P_1-epimerase"/>
</dbReference>
<reference evidence="15 16" key="1">
    <citation type="submission" date="2019-07" db="EMBL/GenBank/DDBJ databases">
        <title>Genome sequencing for Formosa sp. PS13.</title>
        <authorList>
            <person name="Park S.-J."/>
        </authorList>
    </citation>
    <scope>NUCLEOTIDE SEQUENCE [LARGE SCALE GENOMIC DNA]</scope>
    <source>
        <strain evidence="15 16">PS13</strain>
    </source>
</reference>
<dbReference type="InterPro" id="IPR047215">
    <property type="entry name" value="Galactose_mutarotase-like"/>
</dbReference>
<evidence type="ECO:0000256" key="4">
    <source>
        <dbReference type="ARBA" id="ARBA00006206"/>
    </source>
</evidence>
<evidence type="ECO:0000256" key="5">
    <source>
        <dbReference type="ARBA" id="ARBA00011245"/>
    </source>
</evidence>
<keyword evidence="9 11" id="KW-0413">Isomerase</keyword>
<dbReference type="FunFam" id="2.70.98.10:FF:000003">
    <property type="entry name" value="Aldose 1-epimerase"/>
    <property type="match status" value="1"/>
</dbReference>
<dbReference type="PANTHER" id="PTHR10091:SF0">
    <property type="entry name" value="GALACTOSE MUTAROTASE"/>
    <property type="match status" value="1"/>
</dbReference>
<evidence type="ECO:0000256" key="3">
    <source>
        <dbReference type="ARBA" id="ARBA00005028"/>
    </source>
</evidence>
<keyword evidence="6" id="KW-0963">Cytoplasm</keyword>
<gene>
    <name evidence="15" type="ORF">FNB79_16800</name>
</gene>
<evidence type="ECO:0000256" key="11">
    <source>
        <dbReference type="PIRNR" id="PIRNR005096"/>
    </source>
</evidence>
<dbReference type="Proteomes" id="UP000319209">
    <property type="component" value="Chromosome"/>
</dbReference>
<evidence type="ECO:0000256" key="1">
    <source>
        <dbReference type="ARBA" id="ARBA00001913"/>
    </source>
</evidence>
<dbReference type="CDD" id="cd09019">
    <property type="entry name" value="galactose_mutarotase_like"/>
    <property type="match status" value="1"/>
</dbReference>
<dbReference type="AlphaFoldDB" id="A0A516GVK0"/>
<evidence type="ECO:0000256" key="10">
    <source>
        <dbReference type="ARBA" id="ARBA00023277"/>
    </source>
</evidence>
<evidence type="ECO:0000313" key="15">
    <source>
        <dbReference type="EMBL" id="QDO95558.1"/>
    </source>
</evidence>
<evidence type="ECO:0000256" key="2">
    <source>
        <dbReference type="ARBA" id="ARBA00004496"/>
    </source>
</evidence>
<evidence type="ECO:0000313" key="16">
    <source>
        <dbReference type="Proteomes" id="UP000319209"/>
    </source>
</evidence>
<dbReference type="GO" id="GO:0004034">
    <property type="term" value="F:aldose 1-epimerase activity"/>
    <property type="evidence" value="ECO:0007669"/>
    <property type="project" value="UniProtKB-EC"/>
</dbReference>
<feature type="binding site" evidence="13">
    <location>
        <position position="255"/>
    </location>
    <ligand>
        <name>beta-D-galactose</name>
        <dbReference type="ChEBI" id="CHEBI:27667"/>
    </ligand>
</feature>
<feature type="active site" description="Proton acceptor" evidence="12">
    <location>
        <position position="312"/>
    </location>
</feature>
<dbReference type="KEGG" id="fop:FNB79_16800"/>
<evidence type="ECO:0000256" key="7">
    <source>
        <dbReference type="ARBA" id="ARBA00022553"/>
    </source>
</evidence>
<dbReference type="GO" id="GO:0006006">
    <property type="term" value="P:glucose metabolic process"/>
    <property type="evidence" value="ECO:0007669"/>
    <property type="project" value="TreeGrafter"/>
</dbReference>
<dbReference type="PANTHER" id="PTHR10091">
    <property type="entry name" value="ALDOSE-1-EPIMERASE"/>
    <property type="match status" value="1"/>
</dbReference>
<dbReference type="OrthoDB" id="9779408at2"/>
<dbReference type="PIRSF" id="PIRSF005096">
    <property type="entry name" value="GALM"/>
    <property type="match status" value="1"/>
</dbReference>
<keyword evidence="7" id="KW-0597">Phosphoprotein</keyword>
<keyword evidence="10 11" id="KW-0119">Carbohydrate metabolism</keyword>
<dbReference type="GO" id="GO:0030246">
    <property type="term" value="F:carbohydrate binding"/>
    <property type="evidence" value="ECO:0007669"/>
    <property type="project" value="InterPro"/>
</dbReference>
<dbReference type="InterPro" id="IPR014718">
    <property type="entry name" value="GH-type_carb-bd"/>
</dbReference>
<evidence type="ECO:0000256" key="12">
    <source>
        <dbReference type="PIRSR" id="PIRSR005096-1"/>
    </source>
</evidence>
<accession>A0A516GVK0</accession>
<dbReference type="SUPFAM" id="SSF74650">
    <property type="entry name" value="Galactose mutarotase-like"/>
    <property type="match status" value="1"/>
</dbReference>
<organism evidence="15 16">
    <name type="scientific">Formosa sediminum</name>
    <dbReference type="NCBI Taxonomy" id="2594004"/>
    <lineage>
        <taxon>Bacteria</taxon>
        <taxon>Pseudomonadati</taxon>
        <taxon>Bacteroidota</taxon>
        <taxon>Flavobacteriia</taxon>
        <taxon>Flavobacteriales</taxon>
        <taxon>Flavobacteriaceae</taxon>
        <taxon>Formosa</taxon>
    </lineage>
</organism>
<dbReference type="RefSeq" id="WP_143382464.1">
    <property type="nucleotide sequence ID" value="NZ_CP041637.1"/>
</dbReference>
<dbReference type="EC" id="5.1.3.3" evidence="11"/>
<dbReference type="InterPro" id="IPR015443">
    <property type="entry name" value="Aldose_1-epimerase"/>
</dbReference>
<dbReference type="UniPathway" id="UPA00242"/>
<evidence type="ECO:0000256" key="9">
    <source>
        <dbReference type="ARBA" id="ARBA00023235"/>
    </source>
</evidence>
<evidence type="ECO:0000256" key="13">
    <source>
        <dbReference type="PIRSR" id="PIRSR005096-2"/>
    </source>
</evidence>
<evidence type="ECO:0000256" key="6">
    <source>
        <dbReference type="ARBA" id="ARBA00022490"/>
    </source>
</evidence>
<comment type="catalytic activity">
    <reaction evidence="11">
        <text>alpha-D-glucose = beta-D-glucose</text>
        <dbReference type="Rhea" id="RHEA:10264"/>
        <dbReference type="ChEBI" id="CHEBI:15903"/>
        <dbReference type="ChEBI" id="CHEBI:17925"/>
        <dbReference type="EC" id="5.1.3.3"/>
    </reaction>
</comment>
<comment type="pathway">
    <text evidence="3 11">Carbohydrate metabolism; hexose metabolism.</text>
</comment>